<feature type="region of interest" description="Disordered" evidence="1">
    <location>
        <begin position="222"/>
        <end position="251"/>
    </location>
</feature>
<evidence type="ECO:0000313" key="3">
    <source>
        <dbReference type="Proteomes" id="UP000316621"/>
    </source>
</evidence>
<feature type="region of interest" description="Disordered" evidence="1">
    <location>
        <begin position="95"/>
        <end position="131"/>
    </location>
</feature>
<proteinExistence type="predicted"/>
<feature type="region of interest" description="Disordered" evidence="1">
    <location>
        <begin position="60"/>
        <end position="81"/>
    </location>
</feature>
<dbReference type="EMBL" id="CM010719">
    <property type="protein sequence ID" value="RZC61876.1"/>
    <property type="molecule type" value="Genomic_DNA"/>
</dbReference>
<dbReference type="AlphaFoldDB" id="A0A4Y7JMT7"/>
<evidence type="ECO:0000313" key="2">
    <source>
        <dbReference type="EMBL" id="RZC61876.1"/>
    </source>
</evidence>
<feature type="compositionally biased region" description="Polar residues" evidence="1">
    <location>
        <begin position="70"/>
        <end position="81"/>
    </location>
</feature>
<evidence type="ECO:0000256" key="1">
    <source>
        <dbReference type="SAM" id="MobiDB-lite"/>
    </source>
</evidence>
<feature type="non-terminal residue" evidence="2">
    <location>
        <position position="1"/>
    </location>
</feature>
<gene>
    <name evidence="2" type="ORF">C5167_023624</name>
</gene>
<protein>
    <submittedName>
        <fullName evidence="2">Uncharacterized protein</fullName>
    </submittedName>
</protein>
<feature type="compositionally biased region" description="Basic and acidic residues" evidence="1">
    <location>
        <begin position="60"/>
        <end position="69"/>
    </location>
</feature>
<keyword evidence="3" id="KW-1185">Reference proteome</keyword>
<accession>A0A4Y7JMT7</accession>
<name>A0A4Y7JMT7_PAPSO</name>
<dbReference type="Gramene" id="RZC61876">
    <property type="protein sequence ID" value="RZC61876"/>
    <property type="gene ID" value="C5167_023624"/>
</dbReference>
<reference evidence="2 3" key="1">
    <citation type="journal article" date="2018" name="Science">
        <title>The opium poppy genome and morphinan production.</title>
        <authorList>
            <person name="Guo L."/>
            <person name="Winzer T."/>
            <person name="Yang X."/>
            <person name="Li Y."/>
            <person name="Ning Z."/>
            <person name="He Z."/>
            <person name="Teodor R."/>
            <person name="Lu Y."/>
            <person name="Bowser T.A."/>
            <person name="Graham I.A."/>
            <person name="Ye K."/>
        </authorList>
    </citation>
    <scope>NUCLEOTIDE SEQUENCE [LARGE SCALE GENOMIC DNA]</scope>
    <source>
        <strain evidence="3">cv. HN1</strain>
        <tissue evidence="2">Leaves</tissue>
    </source>
</reference>
<dbReference type="Proteomes" id="UP000316621">
    <property type="component" value="Chromosome 5"/>
</dbReference>
<feature type="compositionally biased region" description="Low complexity" evidence="1">
    <location>
        <begin position="222"/>
        <end position="244"/>
    </location>
</feature>
<feature type="compositionally biased region" description="Low complexity" evidence="1">
    <location>
        <begin position="102"/>
        <end position="112"/>
    </location>
</feature>
<organism evidence="2 3">
    <name type="scientific">Papaver somniferum</name>
    <name type="common">Opium poppy</name>
    <dbReference type="NCBI Taxonomy" id="3469"/>
    <lineage>
        <taxon>Eukaryota</taxon>
        <taxon>Viridiplantae</taxon>
        <taxon>Streptophyta</taxon>
        <taxon>Embryophyta</taxon>
        <taxon>Tracheophyta</taxon>
        <taxon>Spermatophyta</taxon>
        <taxon>Magnoliopsida</taxon>
        <taxon>Ranunculales</taxon>
        <taxon>Papaveraceae</taxon>
        <taxon>Papaveroideae</taxon>
        <taxon>Papaver</taxon>
    </lineage>
</organism>
<sequence>TLEEERNHTKFPPASIFSVSLILYIKVPLFDIHFQILHYWFHVLSLAVCLSEESSHLRSSTDFRMKKNDSSQSGDRSGITKSSIDYYAPNYTQNRYSDDKSSLSSGSTKFPSESSISNSGYRPPPSSSYNKEHIIQDSSHISSQGNAALRLVNKDLKTRLNLSTEVSVHHQKNHRSAYISSGFPNFSIINGFCTLSIEDNGGNITENINRVAPIYTQDYYSAASPNHKSSSSSDSTRFSSQNSSKLPSESSICDSVYRTSSSSSSNEEHVIQDSSQQVDILSQENGALLLVSTDLKNQLNLPTEVSVNHQNNHRRYGFPSLSIIHDFFRTISIGDNGGSTDGHTITKNDNRFVPSREARVTSPTSVLGHNNKGFDEKPVQVQTDRDIEFLCQGTSLFLHVLS</sequence>